<evidence type="ECO:0000313" key="14">
    <source>
        <dbReference type="Proteomes" id="UP000646152"/>
    </source>
</evidence>
<protein>
    <recommendedName>
        <fullName evidence="3">mannose-1-phosphate guanylyltransferase</fullName>
        <ecNumber evidence="3">2.7.7.13</ecNumber>
    </recommendedName>
</protein>
<keyword evidence="5 13" id="KW-0548">Nucleotidyltransferase</keyword>
<evidence type="ECO:0000259" key="10">
    <source>
        <dbReference type="Pfam" id="PF00483"/>
    </source>
</evidence>
<accession>A0ABQ1IGJ3</accession>
<dbReference type="EMBL" id="BMKE01000007">
    <property type="protein sequence ID" value="GGB40203.1"/>
    <property type="molecule type" value="Genomic_DNA"/>
</dbReference>
<gene>
    <name evidence="13" type="primary">manC</name>
    <name evidence="13" type="ORF">GCM10011502_11910</name>
</gene>
<dbReference type="GO" id="GO:0016779">
    <property type="term" value="F:nucleotidyltransferase activity"/>
    <property type="evidence" value="ECO:0007669"/>
    <property type="project" value="UniProtKB-KW"/>
</dbReference>
<reference evidence="14" key="1">
    <citation type="journal article" date="2019" name="Int. J. Syst. Evol. Microbiol.">
        <title>The Global Catalogue of Microorganisms (GCM) 10K type strain sequencing project: providing services to taxonomists for standard genome sequencing and annotation.</title>
        <authorList>
            <consortium name="The Broad Institute Genomics Platform"/>
            <consortium name="The Broad Institute Genome Sequencing Center for Infectious Disease"/>
            <person name="Wu L."/>
            <person name="Ma J."/>
        </authorList>
    </citation>
    <scope>NUCLEOTIDE SEQUENCE [LARGE SCALE GENOMIC DNA]</scope>
    <source>
        <strain evidence="14">CGMCC 1.15923</strain>
    </source>
</reference>
<feature type="domain" description="Mannose-6-phosphate isomerase type II C-terminal" evidence="11">
    <location>
        <begin position="356"/>
        <end position="470"/>
    </location>
</feature>
<dbReference type="InterPro" id="IPR006375">
    <property type="entry name" value="Man1P_GuaTrfase/Man6P_Isoase"/>
</dbReference>
<evidence type="ECO:0000256" key="7">
    <source>
        <dbReference type="ARBA" id="ARBA00023134"/>
    </source>
</evidence>
<keyword evidence="6" id="KW-0547">Nucleotide-binding</keyword>
<dbReference type="InterPro" id="IPR005835">
    <property type="entry name" value="NTP_transferase_dom"/>
</dbReference>
<dbReference type="InterPro" id="IPR054566">
    <property type="entry name" value="ManC/GMP-like_b-helix"/>
</dbReference>
<sequence length="480" mass="52931">MLFPVIMAGGHGSRLWPLSRQHHPKQFLPLLTPHLSMLQATLTRLEGLTAQPPLLICNEQHRFLAAEQVRQLAGQQVQIMLEPVARNTAPALALAALYACEQVAASQREEVILLALPADHAISEVAAFQSAVTAALPLADAGHLVTFGIPPTSAETGYGYLRRGPAISGSKGFKVEQFVEKPDQQNANAYLAAGNYDWNSGIFMFKAQRYLAELARFQPQVLAACQTALAHSERDLDFIRVNNDAFAQSPDISVDYGVMEHTAHAAMVPLAAGWSDVGSWSALAQQLTRDTQGNTLRGDVLTEQVNNSLIMAEHRLVAALGVKDMVIIETKDAVLVAHKDHEQDVKQLVAQLHEADRQEHISHRECYRPWGKFDAIDSGKRYQVKRITVNPGGRLSLQMHHHRAEHWVVVSGTARVTQGDQVRLLTENQSVYIPVGQVHALENPGKLPLELIEVQSGAYLGEDDIVRFEDHYGRTERGTL</sequence>
<evidence type="ECO:0000256" key="4">
    <source>
        <dbReference type="ARBA" id="ARBA00022679"/>
    </source>
</evidence>
<organism evidence="13 14">
    <name type="scientific">Oceanisphaera marina</name>
    <dbReference type="NCBI Taxonomy" id="2017550"/>
    <lineage>
        <taxon>Bacteria</taxon>
        <taxon>Pseudomonadati</taxon>
        <taxon>Pseudomonadota</taxon>
        <taxon>Gammaproteobacteria</taxon>
        <taxon>Aeromonadales</taxon>
        <taxon>Aeromonadaceae</taxon>
        <taxon>Oceanisphaera</taxon>
    </lineage>
</organism>
<comment type="caution">
    <text evidence="13">The sequence shown here is derived from an EMBL/GenBank/DDBJ whole genome shotgun (WGS) entry which is preliminary data.</text>
</comment>
<evidence type="ECO:0000259" key="12">
    <source>
        <dbReference type="Pfam" id="PF22640"/>
    </source>
</evidence>
<dbReference type="Gene3D" id="3.90.550.10">
    <property type="entry name" value="Spore Coat Polysaccharide Biosynthesis Protein SpsA, Chain A"/>
    <property type="match status" value="1"/>
</dbReference>
<keyword evidence="14" id="KW-1185">Reference proteome</keyword>
<dbReference type="Proteomes" id="UP000646152">
    <property type="component" value="Unassembled WGS sequence"/>
</dbReference>
<dbReference type="CDD" id="cd02213">
    <property type="entry name" value="cupin_PMI_typeII_C"/>
    <property type="match status" value="1"/>
</dbReference>
<dbReference type="PANTHER" id="PTHR46390">
    <property type="entry name" value="MANNOSE-1-PHOSPHATE GUANYLYLTRANSFERASE"/>
    <property type="match status" value="1"/>
</dbReference>
<comment type="catalytic activity">
    <reaction evidence="8">
        <text>alpha-D-mannose 1-phosphate + GTP + H(+) = GDP-alpha-D-mannose + diphosphate</text>
        <dbReference type="Rhea" id="RHEA:15229"/>
        <dbReference type="ChEBI" id="CHEBI:15378"/>
        <dbReference type="ChEBI" id="CHEBI:33019"/>
        <dbReference type="ChEBI" id="CHEBI:37565"/>
        <dbReference type="ChEBI" id="CHEBI:57527"/>
        <dbReference type="ChEBI" id="CHEBI:58409"/>
        <dbReference type="EC" id="2.7.7.13"/>
    </reaction>
</comment>
<keyword evidence="7" id="KW-0342">GTP-binding</keyword>
<dbReference type="Pfam" id="PF01050">
    <property type="entry name" value="MannoseP_isomer"/>
    <property type="match status" value="1"/>
</dbReference>
<evidence type="ECO:0000256" key="3">
    <source>
        <dbReference type="ARBA" id="ARBA00012387"/>
    </source>
</evidence>
<feature type="domain" description="MannoseP isomerase/GMP-like beta-helix" evidence="12">
    <location>
        <begin position="306"/>
        <end position="352"/>
    </location>
</feature>
<dbReference type="InterPro" id="IPR029044">
    <property type="entry name" value="Nucleotide-diphossugar_trans"/>
</dbReference>
<evidence type="ECO:0000256" key="1">
    <source>
        <dbReference type="ARBA" id="ARBA00004823"/>
    </source>
</evidence>
<comment type="similarity">
    <text evidence="2 9">Belongs to the mannose-6-phosphate isomerase type 2 family.</text>
</comment>
<evidence type="ECO:0000259" key="11">
    <source>
        <dbReference type="Pfam" id="PF01050"/>
    </source>
</evidence>
<dbReference type="CDD" id="cd02509">
    <property type="entry name" value="GDP-M1P_Guanylyltransferase"/>
    <property type="match status" value="1"/>
</dbReference>
<evidence type="ECO:0000256" key="2">
    <source>
        <dbReference type="ARBA" id="ARBA00006115"/>
    </source>
</evidence>
<dbReference type="InterPro" id="IPR001538">
    <property type="entry name" value="Man6P_isomerase-2_C"/>
</dbReference>
<dbReference type="InterPro" id="IPR049577">
    <property type="entry name" value="GMPP_N"/>
</dbReference>
<feature type="domain" description="Nucleotidyl transferase" evidence="10">
    <location>
        <begin position="4"/>
        <end position="289"/>
    </location>
</feature>
<name>A0ABQ1IGJ3_9GAMM</name>
<dbReference type="PANTHER" id="PTHR46390:SF1">
    <property type="entry name" value="MANNOSE-1-PHOSPHATE GUANYLYLTRANSFERASE"/>
    <property type="match status" value="1"/>
</dbReference>
<evidence type="ECO:0000313" key="13">
    <source>
        <dbReference type="EMBL" id="GGB40203.1"/>
    </source>
</evidence>
<dbReference type="Gene3D" id="2.60.120.10">
    <property type="entry name" value="Jelly Rolls"/>
    <property type="match status" value="1"/>
</dbReference>
<dbReference type="EC" id="2.7.7.13" evidence="3"/>
<proteinExistence type="inferred from homology"/>
<evidence type="ECO:0000256" key="9">
    <source>
        <dbReference type="RuleBase" id="RU004190"/>
    </source>
</evidence>
<keyword evidence="4" id="KW-0808">Transferase</keyword>
<dbReference type="RefSeq" id="WP_188629185.1">
    <property type="nucleotide sequence ID" value="NZ_BMKE01000007.1"/>
</dbReference>
<dbReference type="SUPFAM" id="SSF51182">
    <property type="entry name" value="RmlC-like cupins"/>
    <property type="match status" value="1"/>
</dbReference>
<evidence type="ECO:0000256" key="5">
    <source>
        <dbReference type="ARBA" id="ARBA00022695"/>
    </source>
</evidence>
<evidence type="ECO:0000256" key="8">
    <source>
        <dbReference type="ARBA" id="ARBA00047343"/>
    </source>
</evidence>
<comment type="pathway">
    <text evidence="1">Nucleotide-sugar biosynthesis; GDP-alpha-D-mannose biosynthesis; GDP-alpha-D-mannose from alpha-D-mannose 1-phosphate (GTP route): step 1/1.</text>
</comment>
<dbReference type="InterPro" id="IPR011051">
    <property type="entry name" value="RmlC_Cupin_sf"/>
</dbReference>
<dbReference type="InterPro" id="IPR014710">
    <property type="entry name" value="RmlC-like_jellyroll"/>
</dbReference>
<dbReference type="Pfam" id="PF22640">
    <property type="entry name" value="ManC_GMP_beta-helix"/>
    <property type="match status" value="1"/>
</dbReference>
<evidence type="ECO:0000256" key="6">
    <source>
        <dbReference type="ARBA" id="ARBA00022741"/>
    </source>
</evidence>
<dbReference type="SUPFAM" id="SSF53448">
    <property type="entry name" value="Nucleotide-diphospho-sugar transferases"/>
    <property type="match status" value="1"/>
</dbReference>
<dbReference type="NCBIfam" id="TIGR01479">
    <property type="entry name" value="GMP_PMI"/>
    <property type="match status" value="1"/>
</dbReference>
<dbReference type="InterPro" id="IPR051161">
    <property type="entry name" value="Mannose-6P_isomerase_type2"/>
</dbReference>
<dbReference type="Pfam" id="PF00483">
    <property type="entry name" value="NTP_transferase"/>
    <property type="match status" value="1"/>
</dbReference>